<evidence type="ECO:0000256" key="3">
    <source>
        <dbReference type="ARBA" id="ARBA00022692"/>
    </source>
</evidence>
<dbReference type="SUPFAM" id="SSF140478">
    <property type="entry name" value="LemA-like"/>
    <property type="match status" value="1"/>
</dbReference>
<keyword evidence="4" id="KW-1133">Transmembrane helix</keyword>
<dbReference type="InterPro" id="IPR007621">
    <property type="entry name" value="TPM_dom"/>
</dbReference>
<comment type="subcellular location">
    <subcellularLocation>
        <location evidence="1">Membrane</location>
        <topology evidence="1">Single-pass membrane protein</topology>
    </subcellularLocation>
</comment>
<dbReference type="Gene3D" id="1.20.1440.20">
    <property type="entry name" value="LemA-like domain"/>
    <property type="match status" value="1"/>
</dbReference>
<dbReference type="InterPro" id="IPR023353">
    <property type="entry name" value="LemA-like_dom_sf"/>
</dbReference>
<keyword evidence="5" id="KW-0472">Membrane</keyword>
<dbReference type="PANTHER" id="PTHR30373">
    <property type="entry name" value="UPF0603 PROTEIN YGCG"/>
    <property type="match status" value="1"/>
</dbReference>
<accession>A0A699R0Y1</accession>
<dbReference type="PANTHER" id="PTHR30373:SF8">
    <property type="entry name" value="BLL7265 PROTEIN"/>
    <property type="match status" value="1"/>
</dbReference>
<dbReference type="AlphaFoldDB" id="A0A699R0Y1"/>
<organism evidence="7">
    <name type="scientific">Tanacetum cinerariifolium</name>
    <name type="common">Dalmatian daisy</name>
    <name type="synonym">Chrysanthemum cinerariifolium</name>
    <dbReference type="NCBI Taxonomy" id="118510"/>
    <lineage>
        <taxon>Eukaryota</taxon>
        <taxon>Viridiplantae</taxon>
        <taxon>Streptophyta</taxon>
        <taxon>Embryophyta</taxon>
        <taxon>Tracheophyta</taxon>
        <taxon>Spermatophyta</taxon>
        <taxon>Magnoliopsida</taxon>
        <taxon>eudicotyledons</taxon>
        <taxon>Gunneridae</taxon>
        <taxon>Pentapetalae</taxon>
        <taxon>asterids</taxon>
        <taxon>campanulids</taxon>
        <taxon>Asterales</taxon>
        <taxon>Asteraceae</taxon>
        <taxon>Asteroideae</taxon>
        <taxon>Anthemideae</taxon>
        <taxon>Anthemidinae</taxon>
        <taxon>Tanacetum</taxon>
    </lineage>
</organism>
<evidence type="ECO:0000259" key="6">
    <source>
        <dbReference type="Pfam" id="PF04536"/>
    </source>
</evidence>
<name>A0A699R0Y1_TANCI</name>
<sequence>INVARDNFNSSVNEYNTFTRSFPNNLFAGMFGFKPATAFEADAAAKDAPKVDFGDMSGKGTSGSGSANTGGEALVAAIKQAELRTSGEIRLHIETKCPTPEPLDRAAQVFAELKMHHTQQRNGVLFYLAWQSRQFAVIGDAGINSVVPDEFWEAVKEAVIEHFRQEQYALGLERGIRLVGEQLRQFFPYDAATDVNELDDTISYGDDTPAKPRR</sequence>
<reference evidence="7" key="1">
    <citation type="journal article" date="2019" name="Sci. Rep.">
        <title>Draft genome of Tanacetum cinerariifolium, the natural source of mosquito coil.</title>
        <authorList>
            <person name="Yamashiro T."/>
            <person name="Shiraishi A."/>
            <person name="Satake H."/>
            <person name="Nakayama K."/>
        </authorList>
    </citation>
    <scope>NUCLEOTIDE SEQUENCE</scope>
</reference>
<evidence type="ECO:0000256" key="5">
    <source>
        <dbReference type="ARBA" id="ARBA00023136"/>
    </source>
</evidence>
<dbReference type="InterPro" id="IPR007156">
    <property type="entry name" value="MamQ_LemA"/>
</dbReference>
<gene>
    <name evidence="7" type="ORF">Tci_851086</name>
</gene>
<comment type="similarity">
    <text evidence="2">Belongs to the LemA family.</text>
</comment>
<dbReference type="EMBL" id="BKCJ011068946">
    <property type="protein sequence ID" value="GFC79116.1"/>
    <property type="molecule type" value="Genomic_DNA"/>
</dbReference>
<dbReference type="GO" id="GO:0016020">
    <property type="term" value="C:membrane"/>
    <property type="evidence" value="ECO:0007669"/>
    <property type="project" value="UniProtKB-SubCell"/>
</dbReference>
<protein>
    <recommendedName>
        <fullName evidence="6">TPM domain-containing protein</fullName>
    </recommendedName>
</protein>
<dbReference type="Gene3D" id="3.10.310.50">
    <property type="match status" value="1"/>
</dbReference>
<comment type="caution">
    <text evidence="7">The sequence shown here is derived from an EMBL/GenBank/DDBJ whole genome shotgun (WGS) entry which is preliminary data.</text>
</comment>
<evidence type="ECO:0000256" key="4">
    <source>
        <dbReference type="ARBA" id="ARBA00022989"/>
    </source>
</evidence>
<evidence type="ECO:0000256" key="1">
    <source>
        <dbReference type="ARBA" id="ARBA00004167"/>
    </source>
</evidence>
<dbReference type="Pfam" id="PF04011">
    <property type="entry name" value="LemA"/>
    <property type="match status" value="1"/>
</dbReference>
<feature type="non-terminal residue" evidence="7">
    <location>
        <position position="1"/>
    </location>
</feature>
<evidence type="ECO:0000313" key="7">
    <source>
        <dbReference type="EMBL" id="GFC79116.1"/>
    </source>
</evidence>
<keyword evidence="3" id="KW-0812">Transmembrane</keyword>
<dbReference type="Pfam" id="PF04536">
    <property type="entry name" value="TPM_phosphatase"/>
    <property type="match status" value="1"/>
</dbReference>
<evidence type="ECO:0000256" key="2">
    <source>
        <dbReference type="ARBA" id="ARBA00008854"/>
    </source>
</evidence>
<feature type="domain" description="TPM" evidence="6">
    <location>
        <begin position="73"/>
        <end position="180"/>
    </location>
</feature>
<proteinExistence type="inferred from homology"/>